<keyword evidence="2" id="KW-1185">Reference proteome</keyword>
<dbReference type="EMBL" id="JACADJ010000057">
    <property type="protein sequence ID" value="NWH06077.1"/>
    <property type="molecule type" value="Genomic_DNA"/>
</dbReference>
<protein>
    <submittedName>
        <fullName evidence="1">Uncharacterized protein</fullName>
    </submittedName>
</protein>
<proteinExistence type="predicted"/>
<organism evidence="1 2">
    <name type="scientific">Desulfobacter latus</name>
    <dbReference type="NCBI Taxonomy" id="2292"/>
    <lineage>
        <taxon>Bacteria</taxon>
        <taxon>Pseudomonadati</taxon>
        <taxon>Thermodesulfobacteriota</taxon>
        <taxon>Desulfobacteria</taxon>
        <taxon>Desulfobacterales</taxon>
        <taxon>Desulfobacteraceae</taxon>
        <taxon>Desulfobacter</taxon>
    </lineage>
</organism>
<evidence type="ECO:0000313" key="2">
    <source>
        <dbReference type="Proteomes" id="UP000553343"/>
    </source>
</evidence>
<accession>A0A850TCT9</accession>
<dbReference type="AlphaFoldDB" id="A0A850TCT9"/>
<sequence length="190" mass="21841">MNPEKETEIFKKGIWIKEQQGVLTVGSLDKNNTDVMVLSDKLSSRLRTFESDIIEAIYGESREAFQPGGLDIEHLFRQLKKRFENVRLQISFDKSDEKPFICNFDSIFSLFEKLILSSISGNSKPVIYINASLVQDHLCIIYRDSESVSKPSDLGPEFFLIKNRLDCRVQFNKADKKGTYYDITIPSADR</sequence>
<reference evidence="1 2" key="1">
    <citation type="submission" date="2020-06" db="EMBL/GenBank/DDBJ databases">
        <title>High-quality draft genome of sulfate reducer Desulfobacter latus type strain AcrS2 isolated from marine sediment.</title>
        <authorList>
            <person name="Hoppe M."/>
            <person name="Larsen C.K."/>
            <person name="Marshall I.P.G."/>
            <person name="Schramm A."/>
            <person name="Marietou A.G."/>
        </authorList>
    </citation>
    <scope>NUCLEOTIDE SEQUENCE [LARGE SCALE GENOMIC DNA]</scope>
    <source>
        <strain evidence="1 2">AcRS2</strain>
    </source>
</reference>
<name>A0A850TCT9_9BACT</name>
<comment type="caution">
    <text evidence="1">The sequence shown here is derived from an EMBL/GenBank/DDBJ whole genome shotgun (WGS) entry which is preliminary data.</text>
</comment>
<evidence type="ECO:0000313" key="1">
    <source>
        <dbReference type="EMBL" id="NWH06077.1"/>
    </source>
</evidence>
<gene>
    <name evidence="1" type="ORF">HXW94_13960</name>
</gene>
<dbReference type="RefSeq" id="WP_178367528.1">
    <property type="nucleotide sequence ID" value="NZ_JACADJ010000057.1"/>
</dbReference>
<dbReference type="Proteomes" id="UP000553343">
    <property type="component" value="Unassembled WGS sequence"/>
</dbReference>